<keyword evidence="5" id="KW-1185">Reference proteome</keyword>
<evidence type="ECO:0000313" key="5">
    <source>
        <dbReference type="Proteomes" id="UP000645517"/>
    </source>
</evidence>
<dbReference type="RefSeq" id="WP_189053516.1">
    <property type="nucleotide sequence ID" value="NZ_BMOR01000001.1"/>
</dbReference>
<sequence>MRAAQLAPHRTTDELEQAYRAATRPVERSRWQLLWLKSKGKTIPELMDATGYSRTTISVLISQYNKHGPEAVRDKRQDNRANTALTLDQQTQLSQALMNTPPMGGVWTSGKVQAYVQEEFGIEITPPCAWGYFKRLGFSVQMPRPRHHRAASPEVQDAFKKSRRGAADRPGSVPASAGTPVRPG</sequence>
<comment type="caution">
    <text evidence="4">The sequence shown here is derived from an EMBL/GenBank/DDBJ whole genome shotgun (WGS) entry which is preliminary data.</text>
</comment>
<evidence type="ECO:0000256" key="1">
    <source>
        <dbReference type="SAM" id="MobiDB-lite"/>
    </source>
</evidence>
<organism evidence="4 5">
    <name type="scientific">Deinococcus daejeonensis</name>
    <dbReference type="NCBI Taxonomy" id="1007098"/>
    <lineage>
        <taxon>Bacteria</taxon>
        <taxon>Thermotogati</taxon>
        <taxon>Deinococcota</taxon>
        <taxon>Deinococci</taxon>
        <taxon>Deinococcales</taxon>
        <taxon>Deinococcaceae</taxon>
        <taxon>Deinococcus</taxon>
    </lineage>
</organism>
<name>A0ABQ2IWM8_9DEIO</name>
<evidence type="ECO:0000313" key="4">
    <source>
        <dbReference type="EMBL" id="GGN29403.1"/>
    </source>
</evidence>
<reference evidence="5" key="1">
    <citation type="journal article" date="2019" name="Int. J. Syst. Evol. Microbiol.">
        <title>The Global Catalogue of Microorganisms (GCM) 10K type strain sequencing project: providing services to taxonomists for standard genome sequencing and annotation.</title>
        <authorList>
            <consortium name="The Broad Institute Genomics Platform"/>
            <consortium name="The Broad Institute Genome Sequencing Center for Infectious Disease"/>
            <person name="Wu L."/>
            <person name="Ma J."/>
        </authorList>
    </citation>
    <scope>NUCLEOTIDE SEQUENCE [LARGE SCALE GENOMIC DNA]</scope>
    <source>
        <strain evidence="5">JCM 16918</strain>
    </source>
</reference>
<feature type="region of interest" description="Disordered" evidence="1">
    <location>
        <begin position="144"/>
        <end position="184"/>
    </location>
</feature>
<feature type="domain" description="Insertion element IS150 protein InsJ-like helix-turn-helix" evidence="2">
    <location>
        <begin position="34"/>
        <end position="76"/>
    </location>
</feature>
<evidence type="ECO:0000259" key="3">
    <source>
        <dbReference type="Pfam" id="PF13592"/>
    </source>
</evidence>
<dbReference type="Proteomes" id="UP000645517">
    <property type="component" value="Unassembled WGS sequence"/>
</dbReference>
<dbReference type="InterPro" id="IPR025959">
    <property type="entry name" value="Winged_HTH_dom"/>
</dbReference>
<feature type="domain" description="Winged helix-turn helix" evidence="3">
    <location>
        <begin position="105"/>
        <end position="161"/>
    </location>
</feature>
<dbReference type="Pfam" id="PF13518">
    <property type="entry name" value="HTH_28"/>
    <property type="match status" value="1"/>
</dbReference>
<dbReference type="SUPFAM" id="SSF46689">
    <property type="entry name" value="Homeodomain-like"/>
    <property type="match status" value="1"/>
</dbReference>
<protein>
    <recommendedName>
        <fullName evidence="6">Winged helix-turn helix domain-containing protein</fullName>
    </recommendedName>
</protein>
<dbReference type="EMBL" id="BMOR01000001">
    <property type="protein sequence ID" value="GGN29403.1"/>
    <property type="molecule type" value="Genomic_DNA"/>
</dbReference>
<gene>
    <name evidence="4" type="ORF">GCM10010842_03890</name>
</gene>
<dbReference type="InterPro" id="IPR009057">
    <property type="entry name" value="Homeodomain-like_sf"/>
</dbReference>
<dbReference type="InterPro" id="IPR055247">
    <property type="entry name" value="InsJ-like_HTH"/>
</dbReference>
<accession>A0ABQ2IWM8</accession>
<proteinExistence type="predicted"/>
<dbReference type="Pfam" id="PF13592">
    <property type="entry name" value="HTH_33"/>
    <property type="match status" value="1"/>
</dbReference>
<evidence type="ECO:0000259" key="2">
    <source>
        <dbReference type="Pfam" id="PF13518"/>
    </source>
</evidence>
<evidence type="ECO:0008006" key="6">
    <source>
        <dbReference type="Google" id="ProtNLM"/>
    </source>
</evidence>